<dbReference type="InterPro" id="IPR002347">
    <property type="entry name" value="SDR_fam"/>
</dbReference>
<dbReference type="GO" id="GO:0005737">
    <property type="term" value="C:cytoplasm"/>
    <property type="evidence" value="ECO:0007669"/>
    <property type="project" value="TreeGrafter"/>
</dbReference>
<comment type="caution">
    <text evidence="1">The sequence shown here is derived from an EMBL/GenBank/DDBJ whole genome shotgun (WGS) entry which is preliminary data.</text>
</comment>
<dbReference type="PANTHER" id="PTHR43544">
    <property type="entry name" value="SHORT-CHAIN DEHYDROGENASE/REDUCTASE"/>
    <property type="match status" value="1"/>
</dbReference>
<gene>
    <name evidence="1" type="ORF">PHACT_06315</name>
</gene>
<organism evidence="1 2">
    <name type="scientific">Pseudohongiella acticola</name>
    <dbReference type="NCBI Taxonomy" id="1524254"/>
    <lineage>
        <taxon>Bacteria</taxon>
        <taxon>Pseudomonadati</taxon>
        <taxon>Pseudomonadota</taxon>
        <taxon>Gammaproteobacteria</taxon>
        <taxon>Pseudomonadales</taxon>
        <taxon>Pseudohongiellaceae</taxon>
        <taxon>Pseudohongiella</taxon>
    </lineage>
</organism>
<protein>
    <recommendedName>
        <fullName evidence="3">Short-chain dehydrogenase</fullName>
    </recommendedName>
</protein>
<dbReference type="Pfam" id="PF00106">
    <property type="entry name" value="adh_short"/>
    <property type="match status" value="1"/>
</dbReference>
<dbReference type="InterPro" id="IPR051468">
    <property type="entry name" value="Fungal_SecMetab_SDRs"/>
</dbReference>
<dbReference type="Gene3D" id="3.40.50.720">
    <property type="entry name" value="NAD(P)-binding Rossmann-like Domain"/>
    <property type="match status" value="1"/>
</dbReference>
<accession>A0A1E8CK05</accession>
<evidence type="ECO:0000313" key="2">
    <source>
        <dbReference type="Proteomes" id="UP000175669"/>
    </source>
</evidence>
<dbReference type="STRING" id="1524254.PHACT_06315"/>
<dbReference type="PANTHER" id="PTHR43544:SF12">
    <property type="entry name" value="NAD(P)-BINDING ROSSMANN-FOLD SUPERFAMILY PROTEIN"/>
    <property type="match status" value="1"/>
</dbReference>
<sequence>MADADKTQFNLIIGAGSGIAGALITALASEEPDSGLLLVSRKPVDLPESASVPVHQFRCDYSEAGIAQLGQDLSPWYGRIRLVVISTGILHNDSIKPEKRAEDLNMNNMLEVLRINTVIPTLFLMKLLPALRGEQPCRVFTLSARVGSIADNHKGGWTSYRASKAALNMVIKTAAVEYARRAPNVKLIAFHPGTVDTALSKPFQRSVPEGKLFKPDFVANRLLTIAADLPIDGDASYLDWAGKSIVW</sequence>
<reference evidence="2" key="1">
    <citation type="submission" date="2016-07" db="EMBL/GenBank/DDBJ databases">
        <authorList>
            <person name="Florea S."/>
            <person name="Webb J.S."/>
            <person name="Jaromczyk J."/>
            <person name="Schardl C.L."/>
        </authorList>
    </citation>
    <scope>NUCLEOTIDE SEQUENCE [LARGE SCALE GENOMIC DNA]</scope>
    <source>
        <strain evidence="2">KCTC 42131</strain>
    </source>
</reference>
<dbReference type="AlphaFoldDB" id="A0A1E8CK05"/>
<dbReference type="EMBL" id="MASR01000001">
    <property type="protein sequence ID" value="OFE12796.1"/>
    <property type="molecule type" value="Genomic_DNA"/>
</dbReference>
<dbReference type="RefSeq" id="WP_070116405.1">
    <property type="nucleotide sequence ID" value="NZ_MASR01000001.1"/>
</dbReference>
<evidence type="ECO:0000313" key="1">
    <source>
        <dbReference type="EMBL" id="OFE12796.1"/>
    </source>
</evidence>
<dbReference type="GO" id="GO:0016491">
    <property type="term" value="F:oxidoreductase activity"/>
    <property type="evidence" value="ECO:0007669"/>
    <property type="project" value="TreeGrafter"/>
</dbReference>
<name>A0A1E8CK05_9GAMM</name>
<evidence type="ECO:0008006" key="3">
    <source>
        <dbReference type="Google" id="ProtNLM"/>
    </source>
</evidence>
<dbReference type="Proteomes" id="UP000175669">
    <property type="component" value="Unassembled WGS sequence"/>
</dbReference>
<dbReference type="OrthoDB" id="9785826at2"/>
<keyword evidence="2" id="KW-1185">Reference proteome</keyword>
<dbReference type="PRINTS" id="PR00081">
    <property type="entry name" value="GDHRDH"/>
</dbReference>
<dbReference type="InterPro" id="IPR036291">
    <property type="entry name" value="NAD(P)-bd_dom_sf"/>
</dbReference>
<proteinExistence type="predicted"/>
<dbReference type="SUPFAM" id="SSF51735">
    <property type="entry name" value="NAD(P)-binding Rossmann-fold domains"/>
    <property type="match status" value="1"/>
</dbReference>